<evidence type="ECO:0000313" key="1">
    <source>
        <dbReference type="EMBL" id="NUV72626.1"/>
    </source>
</evidence>
<proteinExistence type="predicted"/>
<evidence type="ECO:0000313" key="2">
    <source>
        <dbReference type="Proteomes" id="UP000556843"/>
    </source>
</evidence>
<dbReference type="EMBL" id="JAANNW010000001">
    <property type="protein sequence ID" value="NUV72626.1"/>
    <property type="molecule type" value="Genomic_DNA"/>
</dbReference>
<organism evidence="1 2">
    <name type="scientific">Streptomyces fungicidicus</name>
    <dbReference type="NCBI Taxonomy" id="68203"/>
    <lineage>
        <taxon>Bacteria</taxon>
        <taxon>Bacillati</taxon>
        <taxon>Actinomycetota</taxon>
        <taxon>Actinomycetes</taxon>
        <taxon>Kitasatosporales</taxon>
        <taxon>Streptomycetaceae</taxon>
        <taxon>Streptomyces</taxon>
    </lineage>
</organism>
<dbReference type="Proteomes" id="UP000556843">
    <property type="component" value="Unassembled WGS sequence"/>
</dbReference>
<name>A0ACC7XSS7_9ACTN</name>
<reference evidence="1" key="1">
    <citation type="submission" date="2020-03" db="EMBL/GenBank/DDBJ databases">
        <title>Complete genome sequence of sixteen Streptomyces strains facilitates identification of candidate genes involved in plant growth-promotion in grain legumes and cereals.</title>
        <authorList>
            <person name="Gopalakrishnan S."/>
            <person name="Thakur V."/>
            <person name="Saxena R."/>
            <person name="Vadlamudi S."/>
            <person name="Purohit S."/>
            <person name="Kumar V."/>
            <person name="Rathore A."/>
            <person name="Chitikineni A."/>
            <person name="Varshney R.K."/>
        </authorList>
    </citation>
    <scope>NUCLEOTIDE SEQUENCE</scope>
    <source>
        <strain evidence="1">CAI-93</strain>
    </source>
</reference>
<sequence>MRNLLKAAAVGAVVAPLVLAGASVAAASDGPSYAKHTAVAGPKGAASSFVLSGFHGKHGKHDHGKRSVEAHGKDKGKHGKHGKGGPSYKNVTKFAGPKGAWVNKTASGVKGKGKHGKAYYFNDFKFAGPKGAGTSTTASHS</sequence>
<accession>A0ACC7XSS7</accession>
<protein>
    <submittedName>
        <fullName evidence="1">Uncharacterized protein</fullName>
    </submittedName>
</protein>
<keyword evidence="2" id="KW-1185">Reference proteome</keyword>
<gene>
    <name evidence="1" type="ORF">G6W56_00110</name>
</gene>
<comment type="caution">
    <text evidence="1">The sequence shown here is derived from an EMBL/GenBank/DDBJ whole genome shotgun (WGS) entry which is preliminary data.</text>
</comment>